<gene>
    <name evidence="3" type="ORF">PS631_01043</name>
</gene>
<evidence type="ECO:0008006" key="5">
    <source>
        <dbReference type="Google" id="ProtNLM"/>
    </source>
</evidence>
<keyword evidence="2" id="KW-1133">Transmembrane helix</keyword>
<feature type="coiled-coil region" evidence="1">
    <location>
        <begin position="252"/>
        <end position="293"/>
    </location>
</feature>
<dbReference type="EMBL" id="CABVHF010000001">
    <property type="protein sequence ID" value="VVM55422.1"/>
    <property type="molecule type" value="Genomic_DNA"/>
</dbReference>
<feature type="transmembrane region" description="Helical" evidence="2">
    <location>
        <begin position="68"/>
        <end position="88"/>
    </location>
</feature>
<keyword evidence="2" id="KW-0812">Transmembrane</keyword>
<evidence type="ECO:0000256" key="1">
    <source>
        <dbReference type="SAM" id="Coils"/>
    </source>
</evidence>
<name>A0A5E6QQU8_PSEFL</name>
<reference evidence="3 4" key="1">
    <citation type="submission" date="2019-09" db="EMBL/GenBank/DDBJ databases">
        <authorList>
            <person name="Chandra G."/>
            <person name="Truman W A."/>
        </authorList>
    </citation>
    <scope>NUCLEOTIDE SEQUENCE [LARGE SCALE GENOMIC DNA]</scope>
    <source>
        <strain evidence="3">PS631</strain>
    </source>
</reference>
<evidence type="ECO:0000313" key="3">
    <source>
        <dbReference type="EMBL" id="VVM55422.1"/>
    </source>
</evidence>
<proteinExistence type="predicted"/>
<feature type="transmembrane region" description="Helical" evidence="2">
    <location>
        <begin position="298"/>
        <end position="321"/>
    </location>
</feature>
<keyword evidence="1" id="KW-0175">Coiled coil</keyword>
<feature type="transmembrane region" description="Helical" evidence="2">
    <location>
        <begin position="100"/>
        <end position="122"/>
    </location>
</feature>
<feature type="transmembrane region" description="Helical" evidence="2">
    <location>
        <begin position="26"/>
        <end position="48"/>
    </location>
</feature>
<keyword evidence="2" id="KW-0472">Membrane</keyword>
<protein>
    <recommendedName>
        <fullName evidence="5">Membrane protein, TIGR04086 family</fullName>
    </recommendedName>
</protein>
<sequence length="332" mass="34238">MTDMTDAYATTTAVPAQPLRVSWSSVFAGGAIALVTYLLLSVLGTAIGAGAVDPLEAGNPLRGFGTGAGIWLFASTLLAVAAGAWVAGRTAPTRGGLHGLLSWTITTLLTTWLLASLATGVVGTAGNIAGKGLSLAADGVAAAAPGVGQSIKQQLDKNGISLDWDSLKAELDKTLQQSGKAGLAPNNVDQSAAQVSAETEQAATTVANDPTQAMEQLQQWFDRIKQAGDPALSAADKDALVNIVAARTGKSREEAQQVVDNYARAYQQAAEKVEALKQQAEQQAREAADVAAKNLSKAAWGTLITLLISGALSFAIGRFALTSRNRQIATLR</sequence>
<dbReference type="AlphaFoldDB" id="A0A5E6QQU8"/>
<organism evidence="3 4">
    <name type="scientific">Pseudomonas fluorescens</name>
    <dbReference type="NCBI Taxonomy" id="294"/>
    <lineage>
        <taxon>Bacteria</taxon>
        <taxon>Pseudomonadati</taxon>
        <taxon>Pseudomonadota</taxon>
        <taxon>Gammaproteobacteria</taxon>
        <taxon>Pseudomonadales</taxon>
        <taxon>Pseudomonadaceae</taxon>
        <taxon>Pseudomonas</taxon>
    </lineage>
</organism>
<evidence type="ECO:0000313" key="4">
    <source>
        <dbReference type="Proteomes" id="UP000399692"/>
    </source>
</evidence>
<accession>A0A5E6QQU8</accession>
<dbReference type="Proteomes" id="UP000399692">
    <property type="component" value="Unassembled WGS sequence"/>
</dbReference>
<evidence type="ECO:0000256" key="2">
    <source>
        <dbReference type="SAM" id="Phobius"/>
    </source>
</evidence>